<proteinExistence type="predicted"/>
<evidence type="ECO:0000256" key="1">
    <source>
        <dbReference type="SAM" id="MobiDB-lite"/>
    </source>
</evidence>
<evidence type="ECO:0000313" key="5">
    <source>
        <dbReference type="Proteomes" id="UP000585050"/>
    </source>
</evidence>
<keyword evidence="5" id="KW-1185">Reference proteome</keyword>
<keyword evidence="2" id="KW-0812">Transmembrane</keyword>
<dbReference type="Proteomes" id="UP000585050">
    <property type="component" value="Unassembled WGS sequence"/>
</dbReference>
<dbReference type="SMART" id="SM00900">
    <property type="entry name" value="FMN_bind"/>
    <property type="match status" value="1"/>
</dbReference>
<dbReference type="GO" id="GO:0016020">
    <property type="term" value="C:membrane"/>
    <property type="evidence" value="ECO:0007669"/>
    <property type="project" value="InterPro"/>
</dbReference>
<evidence type="ECO:0000313" key="4">
    <source>
        <dbReference type="EMBL" id="NLR94377.1"/>
    </source>
</evidence>
<gene>
    <name evidence="4" type="ORF">HGP29_24445</name>
</gene>
<dbReference type="InterPro" id="IPR007329">
    <property type="entry name" value="FMN-bd"/>
</dbReference>
<organism evidence="4 5">
    <name type="scientific">Flammeovirga agarivorans</name>
    <dbReference type="NCBI Taxonomy" id="2726742"/>
    <lineage>
        <taxon>Bacteria</taxon>
        <taxon>Pseudomonadati</taxon>
        <taxon>Bacteroidota</taxon>
        <taxon>Cytophagia</taxon>
        <taxon>Cytophagales</taxon>
        <taxon>Flammeovirgaceae</taxon>
        <taxon>Flammeovirga</taxon>
    </lineage>
</organism>
<reference evidence="4 5" key="1">
    <citation type="submission" date="2020-04" db="EMBL/GenBank/DDBJ databases">
        <title>Flammeovirga sp. SR4, a novel species isolated from seawater.</title>
        <authorList>
            <person name="Wang X."/>
        </authorList>
    </citation>
    <scope>NUCLEOTIDE SEQUENCE [LARGE SCALE GENOMIC DNA]</scope>
    <source>
        <strain evidence="4 5">SR4</strain>
    </source>
</reference>
<feature type="transmembrane region" description="Helical" evidence="2">
    <location>
        <begin position="38"/>
        <end position="57"/>
    </location>
</feature>
<feature type="transmembrane region" description="Helical" evidence="2">
    <location>
        <begin position="366"/>
        <end position="389"/>
    </location>
</feature>
<protein>
    <submittedName>
        <fullName evidence="4">4Fe-4S binding protein</fullName>
    </submittedName>
</protein>
<dbReference type="EMBL" id="JABAIL010000011">
    <property type="protein sequence ID" value="NLR94377.1"/>
    <property type="molecule type" value="Genomic_DNA"/>
</dbReference>
<dbReference type="InterPro" id="IPR017896">
    <property type="entry name" value="4Fe4S_Fe-S-bd"/>
</dbReference>
<feature type="domain" description="FMN-binding" evidence="3">
    <location>
        <begin position="121"/>
        <end position="202"/>
    </location>
</feature>
<feature type="transmembrane region" description="Helical" evidence="2">
    <location>
        <begin position="335"/>
        <end position="354"/>
    </location>
</feature>
<accession>A0A7X8SQ80</accession>
<dbReference type="AlphaFoldDB" id="A0A7X8SQ80"/>
<feature type="transmembrane region" description="Helical" evidence="2">
    <location>
        <begin position="277"/>
        <end position="296"/>
    </location>
</feature>
<feature type="transmembrane region" description="Helical" evidence="2">
    <location>
        <begin position="247"/>
        <end position="271"/>
    </location>
</feature>
<feature type="transmembrane region" description="Helical" evidence="2">
    <location>
        <begin position="217"/>
        <end position="235"/>
    </location>
</feature>
<evidence type="ECO:0000256" key="2">
    <source>
        <dbReference type="SAM" id="Phobius"/>
    </source>
</evidence>
<feature type="region of interest" description="Disordered" evidence="1">
    <location>
        <begin position="1"/>
        <end position="21"/>
    </location>
</feature>
<dbReference type="Pfam" id="PF04205">
    <property type="entry name" value="FMN_bind"/>
    <property type="match status" value="1"/>
</dbReference>
<sequence>MTTEVKKVRKRPAPKRPVKKVVKKEKSKGLSSLQAYNLYRIVLISLLVVAVGISGGWKIPFLEEDTHPKKIIVTQPHLESIFKEAKYFTVDEQKKYTVYNQFKDIIGYAISTHDYASHVRGFAGEVPVLIGFDNDSTIKGMEMLQHNESGEYIEFILDDRLLDKWNGLTFDRALYHEVDGITSATETSEAIIKTIHVTLSEITGKELVHQEYSWSLILQWVLTSITIIFGLLVCFYKPMKNYRTPMLIMVTIVMGFVYQKMISVSFLHGWIVHGISLESNLVSIVLLVLSVVLPLTTKKQFYCHYMCPFGAAQELVGKVSPLKKKNMNWMKLRSIPLQTIATIILISCILIGKYPELSYVEPFPSFSFRIVSWWMIGFGLLFIGLSFFYSKPWCKICPTGFLLDNCKKKTARDNKKYNVL</sequence>
<keyword evidence="2" id="KW-1133">Transmembrane helix</keyword>
<dbReference type="Pfam" id="PF12801">
    <property type="entry name" value="Fer4_5"/>
    <property type="match status" value="2"/>
</dbReference>
<keyword evidence="2" id="KW-0472">Membrane</keyword>
<dbReference type="RefSeq" id="WP_168885088.1">
    <property type="nucleotide sequence ID" value="NZ_JABAIL010000011.1"/>
</dbReference>
<dbReference type="GO" id="GO:0010181">
    <property type="term" value="F:FMN binding"/>
    <property type="evidence" value="ECO:0007669"/>
    <property type="project" value="InterPro"/>
</dbReference>
<comment type="caution">
    <text evidence="4">The sequence shown here is derived from an EMBL/GenBank/DDBJ whole genome shotgun (WGS) entry which is preliminary data.</text>
</comment>
<name>A0A7X8SQ80_9BACT</name>
<evidence type="ECO:0000259" key="3">
    <source>
        <dbReference type="SMART" id="SM00900"/>
    </source>
</evidence>
<feature type="compositionally biased region" description="Basic residues" evidence="1">
    <location>
        <begin position="7"/>
        <end position="21"/>
    </location>
</feature>